<dbReference type="EMBL" id="JAVDPY010000001">
    <property type="protein sequence ID" value="MDR6332106.1"/>
    <property type="molecule type" value="Genomic_DNA"/>
</dbReference>
<name>A0A9W6CL83_XANFL</name>
<reference evidence="1" key="1">
    <citation type="submission" date="2022-12" db="EMBL/GenBank/DDBJ databases">
        <title>Reference genome sequencing for broad-spectrum identification of bacterial and archaeal isolates by mass spectrometry.</title>
        <authorList>
            <person name="Sekiguchi Y."/>
            <person name="Tourlousse D.M."/>
        </authorList>
    </citation>
    <scope>NUCLEOTIDE SEQUENCE</scope>
    <source>
        <strain evidence="1">301</strain>
    </source>
</reference>
<dbReference type="AlphaFoldDB" id="A0A9W6CL83"/>
<dbReference type="Proteomes" id="UP001144397">
    <property type="component" value="Unassembled WGS sequence"/>
</dbReference>
<reference evidence="2 4" key="2">
    <citation type="submission" date="2023-07" db="EMBL/GenBank/DDBJ databases">
        <title>Genomic Encyclopedia of Type Strains, Phase IV (KMG-IV): sequencing the most valuable type-strain genomes for metagenomic binning, comparative biology and taxonomic classification.</title>
        <authorList>
            <person name="Goeker M."/>
        </authorList>
    </citation>
    <scope>NUCLEOTIDE SEQUENCE [LARGE SCALE GENOMIC DNA]</scope>
    <source>
        <strain evidence="2 4">DSM 338</strain>
    </source>
</reference>
<accession>A0A9W6CL83</accession>
<dbReference type="RefSeq" id="WP_281807180.1">
    <property type="nucleotide sequence ID" value="NZ_BSDO01000002.1"/>
</dbReference>
<dbReference type="GeneID" id="95762608"/>
<organism evidence="1 3">
    <name type="scientific">Xanthobacter flavus</name>
    <dbReference type="NCBI Taxonomy" id="281"/>
    <lineage>
        <taxon>Bacteria</taxon>
        <taxon>Pseudomonadati</taxon>
        <taxon>Pseudomonadota</taxon>
        <taxon>Alphaproteobacteria</taxon>
        <taxon>Hyphomicrobiales</taxon>
        <taxon>Xanthobacteraceae</taxon>
        <taxon>Xanthobacter</taxon>
    </lineage>
</organism>
<proteinExistence type="predicted"/>
<comment type="caution">
    <text evidence="1">The sequence shown here is derived from an EMBL/GenBank/DDBJ whole genome shotgun (WGS) entry which is preliminary data.</text>
</comment>
<dbReference type="EMBL" id="BSDO01000002">
    <property type="protein sequence ID" value="GLI22146.1"/>
    <property type="molecule type" value="Genomic_DNA"/>
</dbReference>
<gene>
    <name evidence="2" type="ORF">GGQ86_000553</name>
    <name evidence="1" type="ORF">XFLAVUS301_18200</name>
</gene>
<evidence type="ECO:0000313" key="4">
    <source>
        <dbReference type="Proteomes" id="UP001245370"/>
    </source>
</evidence>
<sequence>MLGNLGLGLQGGTRDNLEIMVEYGLNVGQDFLSQRGMARFAVHF</sequence>
<keyword evidence="4" id="KW-1185">Reference proteome</keyword>
<evidence type="ECO:0000313" key="3">
    <source>
        <dbReference type="Proteomes" id="UP001144397"/>
    </source>
</evidence>
<dbReference type="Proteomes" id="UP001245370">
    <property type="component" value="Unassembled WGS sequence"/>
</dbReference>
<evidence type="ECO:0000313" key="1">
    <source>
        <dbReference type="EMBL" id="GLI22146.1"/>
    </source>
</evidence>
<evidence type="ECO:0000313" key="2">
    <source>
        <dbReference type="EMBL" id="MDR6332106.1"/>
    </source>
</evidence>
<protein>
    <submittedName>
        <fullName evidence="1">Uncharacterized protein</fullName>
    </submittedName>
</protein>